<evidence type="ECO:0000313" key="3">
    <source>
        <dbReference type="EMBL" id="KAG8236382.1"/>
    </source>
</evidence>
<dbReference type="InterPro" id="IPR000742">
    <property type="entry name" value="EGF"/>
</dbReference>
<evidence type="ECO:0000256" key="1">
    <source>
        <dbReference type="PROSITE-ProRule" id="PRU00076"/>
    </source>
</evidence>
<dbReference type="PROSITE" id="PS01186">
    <property type="entry name" value="EGF_2"/>
    <property type="match status" value="4"/>
</dbReference>
<protein>
    <recommendedName>
        <fullName evidence="2">EGF-like domain-containing protein</fullName>
    </recommendedName>
</protein>
<dbReference type="InterPro" id="IPR048407">
    <property type="entry name" value="Dumpy_DPY"/>
</dbReference>
<comment type="caution">
    <text evidence="3">The sequence shown here is derived from an EMBL/GenBank/DDBJ whole genome shotgun (WGS) entry which is preliminary data.</text>
</comment>
<dbReference type="EMBL" id="KZ309021">
    <property type="protein sequence ID" value="KAG8236382.1"/>
    <property type="molecule type" value="Genomic_DNA"/>
</dbReference>
<reference evidence="3" key="2">
    <citation type="submission" date="2017-10" db="EMBL/GenBank/DDBJ databases">
        <title>Ladona fulva Genome sequencing and assembly.</title>
        <authorList>
            <person name="Murali S."/>
            <person name="Richards S."/>
            <person name="Bandaranaike D."/>
            <person name="Bellair M."/>
            <person name="Blankenburg K."/>
            <person name="Chao H."/>
            <person name="Dinh H."/>
            <person name="Doddapaneni H."/>
            <person name="Dugan-Rocha S."/>
            <person name="Elkadiri S."/>
            <person name="Gnanaolivu R."/>
            <person name="Hernandez B."/>
            <person name="Skinner E."/>
            <person name="Javaid M."/>
            <person name="Lee S."/>
            <person name="Li M."/>
            <person name="Ming W."/>
            <person name="Munidasa M."/>
            <person name="Muniz J."/>
            <person name="Nguyen L."/>
            <person name="Hughes D."/>
            <person name="Osuji N."/>
            <person name="Pu L.-L."/>
            <person name="Puazo M."/>
            <person name="Qu C."/>
            <person name="Quiroz J."/>
            <person name="Raj R."/>
            <person name="Weissenberger G."/>
            <person name="Xin Y."/>
            <person name="Zou X."/>
            <person name="Han Y."/>
            <person name="Worley K."/>
            <person name="Muzny D."/>
            <person name="Gibbs R."/>
        </authorList>
    </citation>
    <scope>NUCLEOTIDE SEQUENCE</scope>
    <source>
        <strain evidence="3">Sampled in the wild</strain>
    </source>
</reference>
<dbReference type="PANTHER" id="PTHR22963">
    <property type="entry name" value="ENDOGLIN-RELATED"/>
    <property type="match status" value="1"/>
</dbReference>
<keyword evidence="1" id="KW-1015">Disulfide bond</keyword>
<reference evidence="3" key="1">
    <citation type="submission" date="2013-04" db="EMBL/GenBank/DDBJ databases">
        <authorList>
            <person name="Qu J."/>
            <person name="Murali S.C."/>
            <person name="Bandaranaike D."/>
            <person name="Bellair M."/>
            <person name="Blankenburg K."/>
            <person name="Chao H."/>
            <person name="Dinh H."/>
            <person name="Doddapaneni H."/>
            <person name="Downs B."/>
            <person name="Dugan-Rocha S."/>
            <person name="Elkadiri S."/>
            <person name="Gnanaolivu R.D."/>
            <person name="Hernandez B."/>
            <person name="Javaid M."/>
            <person name="Jayaseelan J.C."/>
            <person name="Lee S."/>
            <person name="Li M."/>
            <person name="Ming W."/>
            <person name="Munidasa M."/>
            <person name="Muniz J."/>
            <person name="Nguyen L."/>
            <person name="Ongeri F."/>
            <person name="Osuji N."/>
            <person name="Pu L.-L."/>
            <person name="Puazo M."/>
            <person name="Qu C."/>
            <person name="Quiroz J."/>
            <person name="Raj R."/>
            <person name="Weissenberger G."/>
            <person name="Xin Y."/>
            <person name="Zou X."/>
            <person name="Han Y."/>
            <person name="Richards S."/>
            <person name="Worley K."/>
            <person name="Muzny D."/>
            <person name="Gibbs R."/>
        </authorList>
    </citation>
    <scope>NUCLEOTIDE SEQUENCE</scope>
    <source>
        <strain evidence="3">Sampled in the wild</strain>
    </source>
</reference>
<proteinExistence type="predicted"/>
<dbReference type="SMART" id="SM00181">
    <property type="entry name" value="EGF"/>
    <property type="match status" value="5"/>
</dbReference>
<feature type="disulfide bond" evidence="1">
    <location>
        <begin position="201"/>
        <end position="211"/>
    </location>
</feature>
<organism evidence="3 4">
    <name type="scientific">Ladona fulva</name>
    <name type="common">Scarce chaser dragonfly</name>
    <name type="synonym">Libellula fulva</name>
    <dbReference type="NCBI Taxonomy" id="123851"/>
    <lineage>
        <taxon>Eukaryota</taxon>
        <taxon>Metazoa</taxon>
        <taxon>Ecdysozoa</taxon>
        <taxon>Arthropoda</taxon>
        <taxon>Hexapoda</taxon>
        <taxon>Insecta</taxon>
        <taxon>Pterygota</taxon>
        <taxon>Palaeoptera</taxon>
        <taxon>Odonata</taxon>
        <taxon>Epiprocta</taxon>
        <taxon>Anisoptera</taxon>
        <taxon>Libelluloidea</taxon>
        <taxon>Libellulidae</taxon>
        <taxon>Ladona</taxon>
    </lineage>
</organism>
<comment type="caution">
    <text evidence="1">Lacks conserved residue(s) required for the propagation of feature annotation.</text>
</comment>
<dbReference type="AlphaFoldDB" id="A0A8K0KKP7"/>
<dbReference type="Proteomes" id="UP000792457">
    <property type="component" value="Unassembled WGS sequence"/>
</dbReference>
<dbReference type="Pfam" id="PF21164">
    <property type="entry name" value="Dumpy_DPY"/>
    <property type="match status" value="1"/>
</dbReference>
<dbReference type="Gene3D" id="2.10.25.10">
    <property type="entry name" value="Laminin"/>
    <property type="match status" value="1"/>
</dbReference>
<dbReference type="PROSITE" id="PS50026">
    <property type="entry name" value="EGF_3"/>
    <property type="match status" value="2"/>
</dbReference>
<evidence type="ECO:0000259" key="2">
    <source>
        <dbReference type="PROSITE" id="PS50026"/>
    </source>
</evidence>
<keyword evidence="1" id="KW-0245">EGF-like domain</keyword>
<keyword evidence="4" id="KW-1185">Reference proteome</keyword>
<dbReference type="OrthoDB" id="4405280at2759"/>
<accession>A0A8K0KKP7</accession>
<sequence>MSSFGQYFESADHIKDLRSEGRSRTRAFSVYFTFSVWRESAAILRDKQSVHPNGDVDVGDALDGSGGHGVFSSTDDTFPGEPCPAGLCGDGAECDLRGGKAFCKCPNGFLGNPLHRCRPECDTDSDCRNDEFCNVHRCRKVCSVDACAAGAMCDAVRHRPVCTCPPGFLGSPEVRCYAECEDSSHCPSTRACINSKCADPCVGVCGINAECEVRNHSPVCKCPKGMTGHPFDRCRPITEGDVCRDSKCGLNADCSAIRDRQGYLQALCTCPRGYFGNPLNECRRGEFHCMNPCYDSACGANAKCEVRNHRVYCSCPYGFTGNALVRCHPN</sequence>
<gene>
    <name evidence="3" type="ORF">J437_LFUL016660</name>
</gene>
<dbReference type="PANTHER" id="PTHR22963:SF38">
    <property type="entry name" value="LP13770P"/>
    <property type="match status" value="1"/>
</dbReference>
<feature type="domain" description="EGF-like" evidence="2">
    <location>
        <begin position="198"/>
        <end position="235"/>
    </location>
</feature>
<evidence type="ECO:0000313" key="4">
    <source>
        <dbReference type="Proteomes" id="UP000792457"/>
    </source>
</evidence>
<name>A0A8K0KKP7_LADFU</name>
<feature type="domain" description="EGF-like" evidence="2">
    <location>
        <begin position="79"/>
        <end position="118"/>
    </location>
</feature>